<feature type="domain" description="Protein HGH1 C-terminal" evidence="4">
    <location>
        <begin position="266"/>
        <end position="335"/>
    </location>
</feature>
<keyword evidence="6" id="KW-1185">Reference proteome</keyword>
<dbReference type="Gene3D" id="1.25.10.10">
    <property type="entry name" value="Leucine-rich Repeat Variant"/>
    <property type="match status" value="1"/>
</dbReference>
<evidence type="ECO:0000313" key="5">
    <source>
        <dbReference type="EMBL" id="VDO09113.1"/>
    </source>
</evidence>
<dbReference type="PANTHER" id="PTHR13387">
    <property type="entry name" value="PROTEIN HGH1 HOMOLOG"/>
    <property type="match status" value="1"/>
</dbReference>
<gene>
    <name evidence="5" type="ORF">HNAJ_LOCUS10924</name>
</gene>
<reference evidence="5 6" key="2">
    <citation type="submission" date="2018-11" db="EMBL/GenBank/DDBJ databases">
        <authorList>
            <consortium name="Pathogen Informatics"/>
        </authorList>
    </citation>
    <scope>NUCLEOTIDE SEQUENCE [LARGE SCALE GENOMIC DNA]</scope>
</reference>
<dbReference type="WBParaSite" id="HNAJ_0001093001-mRNA-1">
    <property type="protein sequence ID" value="HNAJ_0001093001-mRNA-1"/>
    <property type="gene ID" value="HNAJ_0001093001"/>
</dbReference>
<reference evidence="7" key="1">
    <citation type="submission" date="2017-02" db="UniProtKB">
        <authorList>
            <consortium name="WormBaseParasite"/>
        </authorList>
    </citation>
    <scope>IDENTIFICATION</scope>
</reference>
<dbReference type="SUPFAM" id="SSF48371">
    <property type="entry name" value="ARM repeat"/>
    <property type="match status" value="1"/>
</dbReference>
<evidence type="ECO:0000256" key="2">
    <source>
        <dbReference type="ARBA" id="ARBA00014076"/>
    </source>
</evidence>
<dbReference type="Pfam" id="PF04063">
    <property type="entry name" value="DUF383"/>
    <property type="match status" value="1"/>
</dbReference>
<dbReference type="InterPro" id="IPR007206">
    <property type="entry name" value="Protein_HGH1_C"/>
</dbReference>
<comment type="similarity">
    <text evidence="1">Belongs to the HGH1 family.</text>
</comment>
<evidence type="ECO:0000259" key="4">
    <source>
        <dbReference type="Pfam" id="PF04064"/>
    </source>
</evidence>
<dbReference type="Proteomes" id="UP000278807">
    <property type="component" value="Unassembled WGS sequence"/>
</dbReference>
<proteinExistence type="inferred from homology"/>
<accession>A0A0R3TTA4</accession>
<name>A0A0R3TTA4_RODNA</name>
<dbReference type="EMBL" id="UZAE01013288">
    <property type="protein sequence ID" value="VDO09113.1"/>
    <property type="molecule type" value="Genomic_DNA"/>
</dbReference>
<organism evidence="7">
    <name type="scientific">Rodentolepis nana</name>
    <name type="common">Dwarf tapeworm</name>
    <name type="synonym">Hymenolepis nana</name>
    <dbReference type="NCBI Taxonomy" id="102285"/>
    <lineage>
        <taxon>Eukaryota</taxon>
        <taxon>Metazoa</taxon>
        <taxon>Spiralia</taxon>
        <taxon>Lophotrochozoa</taxon>
        <taxon>Platyhelminthes</taxon>
        <taxon>Cestoda</taxon>
        <taxon>Eucestoda</taxon>
        <taxon>Cyclophyllidea</taxon>
        <taxon>Hymenolepididae</taxon>
        <taxon>Rodentolepis</taxon>
    </lineage>
</organism>
<feature type="domain" description="Protein HGH1 N-terminal" evidence="3">
    <location>
        <begin position="113"/>
        <end position="256"/>
    </location>
</feature>
<dbReference type="Pfam" id="PF04064">
    <property type="entry name" value="DUF384"/>
    <property type="match status" value="1"/>
</dbReference>
<evidence type="ECO:0000256" key="1">
    <source>
        <dbReference type="ARBA" id="ARBA00006712"/>
    </source>
</evidence>
<dbReference type="AlphaFoldDB" id="A0A0R3TTA4"/>
<dbReference type="InterPro" id="IPR011989">
    <property type="entry name" value="ARM-like"/>
</dbReference>
<dbReference type="InterPro" id="IPR007205">
    <property type="entry name" value="Protein_HGH1_N"/>
</dbReference>
<dbReference type="OrthoDB" id="338814at2759"/>
<evidence type="ECO:0000313" key="7">
    <source>
        <dbReference type="WBParaSite" id="HNAJ_0001093001-mRNA-1"/>
    </source>
</evidence>
<dbReference type="STRING" id="102285.A0A0R3TTA4"/>
<dbReference type="PANTHER" id="PTHR13387:SF9">
    <property type="entry name" value="PROTEIN HGH1 HOMOLOG"/>
    <property type="match status" value="1"/>
</dbReference>
<dbReference type="InterPro" id="IPR039717">
    <property type="entry name" value="Hgh1"/>
</dbReference>
<protein>
    <recommendedName>
        <fullName evidence="2">Protein HGH1 homolog</fullName>
    </recommendedName>
</protein>
<dbReference type="InterPro" id="IPR016024">
    <property type="entry name" value="ARM-type_fold"/>
</dbReference>
<sequence>MERVEVLRSLLQLSCEDKYITQLDGELTTYFDLLTGVIVESNDSMSPYSLASDEMFILTLKCLVNFCARTDLAKRLFECSKAKRRVDLLTCLVSFAFSDVKEDSRNLGTSLLVNLTTISEWVDIFCNEPFANIICGKFINKRSPSCLELKLILNLTSSARMRRYICEERSALSTLLRLLSEISDAESRMAIAGIFRNCSFEEEYHGRICFLSNDILSEVLVRLCDQSDDISEGDRSKLPDRVREVYELKIAKREEDVGVKIALCESLLQLCATKDGRSHLRSLGVYFILREMHRQECLREEELDKSGRKTELRAQKGLVYTIEQVVDQLICEENERPGFKSLRDVPLDAQTEEKLEKVKTDFVNVN</sequence>
<evidence type="ECO:0000313" key="6">
    <source>
        <dbReference type="Proteomes" id="UP000278807"/>
    </source>
</evidence>
<evidence type="ECO:0000259" key="3">
    <source>
        <dbReference type="Pfam" id="PF04063"/>
    </source>
</evidence>